<evidence type="ECO:0008006" key="3">
    <source>
        <dbReference type="Google" id="ProtNLM"/>
    </source>
</evidence>
<organism evidence="1 2">
    <name type="scientific">Actinopolyspora erythraea</name>
    <dbReference type="NCBI Taxonomy" id="414996"/>
    <lineage>
        <taxon>Bacteria</taxon>
        <taxon>Bacillati</taxon>
        <taxon>Actinomycetota</taxon>
        <taxon>Actinomycetes</taxon>
        <taxon>Actinopolysporales</taxon>
        <taxon>Actinopolysporaceae</taxon>
        <taxon>Actinopolyspora</taxon>
    </lineage>
</organism>
<accession>A0ABR4WYB1</accession>
<dbReference type="EMBL" id="JPMV01000046">
    <property type="protein sequence ID" value="KGI79371.1"/>
    <property type="molecule type" value="Genomic_DNA"/>
</dbReference>
<protein>
    <recommendedName>
        <fullName evidence="3">4Fe-4S ferredoxin-type domain-containing protein</fullName>
    </recommendedName>
</protein>
<comment type="caution">
    <text evidence="1">The sequence shown here is derived from an EMBL/GenBank/DDBJ whole genome shotgun (WGS) entry which is preliminary data.</text>
</comment>
<gene>
    <name evidence="1" type="ORF">IL38_24035</name>
</gene>
<reference evidence="1 2" key="1">
    <citation type="journal article" date="2014" name="PLoS ONE">
        <title>Identification and Characterization of a New Erythromycin Biosynthetic Gene Cluster in Actinopolyspora erythraea YIM90600, a Novel Erythronolide-Producing Halophilic Actinomycete Isolated from Salt Field.</title>
        <authorList>
            <person name="Chen D."/>
            <person name="Feng J."/>
            <person name="Huang L."/>
            <person name="Zhang Q."/>
            <person name="Wu J."/>
            <person name="Zhu X."/>
            <person name="Duan Y."/>
            <person name="Xu Z."/>
        </authorList>
    </citation>
    <scope>NUCLEOTIDE SEQUENCE [LARGE SCALE GENOMIC DNA]</scope>
    <source>
        <strain evidence="1 2">YIM90600</strain>
    </source>
</reference>
<sequence>MVQGGTAPALRDQGSPTMTISTVTTASAGPSITGVVAEATCACGAFLAWERGSGWCHIADLCATCYGVTEHCPEAAEHGRFVLLAPDGARPCPVVPITCLVCDEVLEADALRCFDCGQSRCCGCCLDEADDAADLAYEWIRDQRCH</sequence>
<proteinExistence type="predicted"/>
<dbReference type="Proteomes" id="UP000029737">
    <property type="component" value="Unassembled WGS sequence"/>
</dbReference>
<name>A0ABR4WYB1_9ACTN</name>
<keyword evidence="2" id="KW-1185">Reference proteome</keyword>
<evidence type="ECO:0000313" key="1">
    <source>
        <dbReference type="EMBL" id="KGI79371.1"/>
    </source>
</evidence>
<evidence type="ECO:0000313" key="2">
    <source>
        <dbReference type="Proteomes" id="UP000029737"/>
    </source>
</evidence>